<comment type="caution">
    <text evidence="6">The sequence shown here is derived from an EMBL/GenBank/DDBJ whole genome shotgun (WGS) entry which is preliminary data.</text>
</comment>
<keyword evidence="1" id="KW-0805">Transcription regulation</keyword>
<evidence type="ECO:0000313" key="6">
    <source>
        <dbReference type="EMBL" id="PRY36848.1"/>
    </source>
</evidence>
<dbReference type="EMBL" id="PVTF01000011">
    <property type="protein sequence ID" value="PRY36848.1"/>
    <property type="molecule type" value="Genomic_DNA"/>
</dbReference>
<dbReference type="InterPro" id="IPR050109">
    <property type="entry name" value="HTH-type_TetR-like_transc_reg"/>
</dbReference>
<evidence type="ECO:0000256" key="4">
    <source>
        <dbReference type="PROSITE-ProRule" id="PRU00335"/>
    </source>
</evidence>
<dbReference type="OrthoDB" id="4427109at2"/>
<evidence type="ECO:0000256" key="1">
    <source>
        <dbReference type="ARBA" id="ARBA00023015"/>
    </source>
</evidence>
<dbReference type="Gene3D" id="1.10.357.10">
    <property type="entry name" value="Tetracycline Repressor, domain 2"/>
    <property type="match status" value="1"/>
</dbReference>
<dbReference type="InterPro" id="IPR036271">
    <property type="entry name" value="Tet_transcr_reg_TetR-rel_C_sf"/>
</dbReference>
<keyword evidence="3" id="KW-0804">Transcription</keyword>
<dbReference type="GO" id="GO:0000976">
    <property type="term" value="F:transcription cis-regulatory region binding"/>
    <property type="evidence" value="ECO:0007669"/>
    <property type="project" value="TreeGrafter"/>
</dbReference>
<dbReference type="Pfam" id="PF00440">
    <property type="entry name" value="TetR_N"/>
    <property type="match status" value="1"/>
</dbReference>
<dbReference type="RefSeq" id="WP_106192299.1">
    <property type="nucleotide sequence ID" value="NZ_PVTF01000011.1"/>
</dbReference>
<gene>
    <name evidence="6" type="ORF">CLV43_111220</name>
</gene>
<dbReference type="InterPro" id="IPR001647">
    <property type="entry name" value="HTH_TetR"/>
</dbReference>
<dbReference type="Pfam" id="PF02909">
    <property type="entry name" value="TetR_C_1"/>
    <property type="match status" value="1"/>
</dbReference>
<sequence>MAKTERRSDALTRERIVDVAIEVLDSDGENGLTFRALAARLETGHGAIQWHVANKGELLKAATAVAVAKAVGETAPDTPPREAIHTIALGVFDAIEAHPWVGGQLARPPWQSTMLDIFEHIGRQVRALGTPVATHFTSTTALLHYIIGAGGQNATNSRSPEAFGDRGDFLDGLAAQWAELDADRYAFTRTVADQLRVHDDRAEFLAGLDLMLDGMTMPR</sequence>
<dbReference type="PANTHER" id="PTHR30055:SF151">
    <property type="entry name" value="TRANSCRIPTIONAL REGULATORY PROTEIN"/>
    <property type="match status" value="1"/>
</dbReference>
<dbReference type="GO" id="GO:0003700">
    <property type="term" value="F:DNA-binding transcription factor activity"/>
    <property type="evidence" value="ECO:0007669"/>
    <property type="project" value="TreeGrafter"/>
</dbReference>
<evidence type="ECO:0000259" key="5">
    <source>
        <dbReference type="PROSITE" id="PS50977"/>
    </source>
</evidence>
<dbReference type="SUPFAM" id="SSF46689">
    <property type="entry name" value="Homeodomain-like"/>
    <property type="match status" value="1"/>
</dbReference>
<evidence type="ECO:0000313" key="7">
    <source>
        <dbReference type="Proteomes" id="UP000239494"/>
    </source>
</evidence>
<dbReference type="AlphaFoldDB" id="A0A2T0STX3"/>
<dbReference type="GO" id="GO:0045892">
    <property type="term" value="P:negative regulation of DNA-templated transcription"/>
    <property type="evidence" value="ECO:0007669"/>
    <property type="project" value="InterPro"/>
</dbReference>
<proteinExistence type="predicted"/>
<organism evidence="6 7">
    <name type="scientific">Umezawaea tangerina</name>
    <dbReference type="NCBI Taxonomy" id="84725"/>
    <lineage>
        <taxon>Bacteria</taxon>
        <taxon>Bacillati</taxon>
        <taxon>Actinomycetota</taxon>
        <taxon>Actinomycetes</taxon>
        <taxon>Pseudonocardiales</taxon>
        <taxon>Pseudonocardiaceae</taxon>
        <taxon>Umezawaea</taxon>
    </lineage>
</organism>
<dbReference type="Gene3D" id="1.10.10.60">
    <property type="entry name" value="Homeodomain-like"/>
    <property type="match status" value="1"/>
</dbReference>
<dbReference type="PROSITE" id="PS50977">
    <property type="entry name" value="HTH_TETR_2"/>
    <property type="match status" value="1"/>
</dbReference>
<dbReference type="SUPFAM" id="SSF48498">
    <property type="entry name" value="Tetracyclin repressor-like, C-terminal domain"/>
    <property type="match status" value="1"/>
</dbReference>
<name>A0A2T0STX3_9PSEU</name>
<feature type="domain" description="HTH tetR-type" evidence="5">
    <location>
        <begin position="10"/>
        <end position="70"/>
    </location>
</feature>
<keyword evidence="7" id="KW-1185">Reference proteome</keyword>
<evidence type="ECO:0000256" key="3">
    <source>
        <dbReference type="ARBA" id="ARBA00023163"/>
    </source>
</evidence>
<reference evidence="6 7" key="1">
    <citation type="submission" date="2018-03" db="EMBL/GenBank/DDBJ databases">
        <title>Genomic Encyclopedia of Archaeal and Bacterial Type Strains, Phase II (KMG-II): from individual species to whole genera.</title>
        <authorList>
            <person name="Goeker M."/>
        </authorList>
    </citation>
    <scope>NUCLEOTIDE SEQUENCE [LARGE SCALE GENOMIC DNA]</scope>
    <source>
        <strain evidence="6 7">DSM 44720</strain>
    </source>
</reference>
<dbReference type="InterPro" id="IPR004111">
    <property type="entry name" value="Repressor_TetR_C"/>
</dbReference>
<dbReference type="PANTHER" id="PTHR30055">
    <property type="entry name" value="HTH-TYPE TRANSCRIPTIONAL REGULATOR RUTR"/>
    <property type="match status" value="1"/>
</dbReference>
<evidence type="ECO:0000256" key="2">
    <source>
        <dbReference type="ARBA" id="ARBA00023125"/>
    </source>
</evidence>
<dbReference type="Proteomes" id="UP000239494">
    <property type="component" value="Unassembled WGS sequence"/>
</dbReference>
<keyword evidence="2 4" id="KW-0238">DNA-binding</keyword>
<protein>
    <submittedName>
        <fullName evidence="6">TetR family transcriptional regulator</fullName>
    </submittedName>
</protein>
<accession>A0A2T0STX3</accession>
<feature type="DNA-binding region" description="H-T-H motif" evidence="4">
    <location>
        <begin position="33"/>
        <end position="52"/>
    </location>
</feature>
<dbReference type="InterPro" id="IPR009057">
    <property type="entry name" value="Homeodomain-like_sf"/>
</dbReference>